<organism evidence="3 4">
    <name type="scientific">Hydra vulgaris</name>
    <name type="common">Hydra</name>
    <name type="synonym">Hydra attenuata</name>
    <dbReference type="NCBI Taxonomy" id="6087"/>
    <lineage>
        <taxon>Eukaryota</taxon>
        <taxon>Metazoa</taxon>
        <taxon>Cnidaria</taxon>
        <taxon>Hydrozoa</taxon>
        <taxon>Hydroidolina</taxon>
        <taxon>Anthoathecata</taxon>
        <taxon>Aplanulata</taxon>
        <taxon>Hydridae</taxon>
        <taxon>Hydra</taxon>
    </lineage>
</organism>
<feature type="transmembrane region" description="Helical" evidence="2">
    <location>
        <begin position="377"/>
        <end position="400"/>
    </location>
</feature>
<evidence type="ECO:0000256" key="1">
    <source>
        <dbReference type="ARBA" id="ARBA00022737"/>
    </source>
</evidence>
<accession>A0ABM4BFM0</accession>
<keyword evidence="2" id="KW-0812">Transmembrane</keyword>
<keyword evidence="3" id="KW-1185">Reference proteome</keyword>
<protein>
    <submittedName>
        <fullName evidence="4">Uncharacterized protein LOC101236412 isoform X4</fullName>
    </submittedName>
</protein>
<dbReference type="PANTHER" id="PTHR10582">
    <property type="entry name" value="TRANSIENT RECEPTOR POTENTIAL ION CHANNEL PROTEIN"/>
    <property type="match status" value="1"/>
</dbReference>
<feature type="transmembrane region" description="Helical" evidence="2">
    <location>
        <begin position="351"/>
        <end position="371"/>
    </location>
</feature>
<feature type="transmembrane region" description="Helical" evidence="2">
    <location>
        <begin position="476"/>
        <end position="500"/>
    </location>
</feature>
<feature type="transmembrane region" description="Helical" evidence="2">
    <location>
        <begin position="421"/>
        <end position="440"/>
    </location>
</feature>
<evidence type="ECO:0000313" key="3">
    <source>
        <dbReference type="Proteomes" id="UP001652625"/>
    </source>
</evidence>
<keyword evidence="2" id="KW-0472">Membrane</keyword>
<keyword evidence="2" id="KW-1133">Transmembrane helix</keyword>
<reference evidence="3" key="1">
    <citation type="submission" date="2025-05" db="UniProtKB">
        <authorList>
            <consortium name="RefSeq"/>
        </authorList>
    </citation>
    <scope>NUCLEOTIDE SEQUENCE [LARGE SCALE GENOMIC DNA]</scope>
</reference>
<dbReference type="Proteomes" id="UP001652625">
    <property type="component" value="Chromosome 02"/>
</dbReference>
<name>A0ABM4BFM0_HYDVU</name>
<dbReference type="GeneID" id="101236412"/>
<reference evidence="4" key="2">
    <citation type="submission" date="2025-08" db="UniProtKB">
        <authorList>
            <consortium name="RefSeq"/>
        </authorList>
    </citation>
    <scope>IDENTIFICATION</scope>
</reference>
<dbReference type="PANTHER" id="PTHR10582:SF2">
    <property type="entry name" value="INACTIVE"/>
    <property type="match status" value="1"/>
</dbReference>
<gene>
    <name evidence="4" type="primary">LOC101236412</name>
</gene>
<dbReference type="InterPro" id="IPR024862">
    <property type="entry name" value="TRPV"/>
</dbReference>
<evidence type="ECO:0000313" key="4">
    <source>
        <dbReference type="RefSeq" id="XP_065647760.1"/>
    </source>
</evidence>
<evidence type="ECO:0000256" key="2">
    <source>
        <dbReference type="SAM" id="Phobius"/>
    </source>
</evidence>
<keyword evidence="1" id="KW-0677">Repeat</keyword>
<sequence>MYKKKYGINDEEKAEILPLKKAEGDIIGFDPKYPFGNPSIIPKFWEEVRDEYNAGKNGLSASQAQRKIRLFYLQQSISKNDDILVHLLRVIPDKFKSVVNGDIKYTNLVFEINEFVILILEEDSKKERRERKYDKLLKIDSSRRTILHLAAEQDLDMVVETIILFYPSLVNVSTNIAGFNDNPLCIALSKFYDRTASLLVKSMDSYSVRCLFETNDSVEARFHFKDYIDPKESISMKLTVLAILEKLMNPYWPFQPINQADKEIEWYDMPKAPLSHHFYFQLLDGDDKGNAPENNNKRFNYRSKSCLHLIAHSSSCREAIQHPVVRLLVKRKWNDYGQNIMRRWSIYFSDYTNYIDILGLGTILLIIPFRFAKLFHIEWIISAVAYFINCLRLFQYFIVIKELHIYYRTFHIIIVEDIRKFAALFLVIILAFTGSVTMALKSTAELHIVGGYWGIFFKEIRGLAESQSFSDDYSNINVIVVIFLMCNMFCTMVVLLNILIGQISNRYNEVQSMAKVQYDIDKTKFITKIDNSRLCGKLRIRYYQNGGYTTSSSEEDEVIADWVAMKENEFLKEDNKKKFESMRGNLKFKGERDQ</sequence>
<proteinExistence type="predicted"/>
<dbReference type="RefSeq" id="XP_065647760.1">
    <property type="nucleotide sequence ID" value="XM_065791688.1"/>
</dbReference>